<comment type="subcellular location">
    <subcellularLocation>
        <location evidence="1">Periplasm</location>
    </subcellularLocation>
</comment>
<evidence type="ECO:0000256" key="12">
    <source>
        <dbReference type="ARBA" id="ARBA00073576"/>
    </source>
</evidence>
<keyword evidence="8" id="KW-0249">Electron transport</keyword>
<evidence type="ECO:0000256" key="10">
    <source>
        <dbReference type="ARBA" id="ARBA00023004"/>
    </source>
</evidence>
<evidence type="ECO:0000256" key="5">
    <source>
        <dbReference type="ARBA" id="ARBA00022723"/>
    </source>
</evidence>
<dbReference type="STRING" id="999627.SAMN05216236_14525"/>
<name>A0A1I7E5P8_9RHOB</name>
<evidence type="ECO:0000256" key="13">
    <source>
        <dbReference type="PROSITE-ProRule" id="PRU00433"/>
    </source>
</evidence>
<feature type="region of interest" description="Disordered" evidence="14">
    <location>
        <begin position="23"/>
        <end position="62"/>
    </location>
</feature>
<dbReference type="InterPro" id="IPR036909">
    <property type="entry name" value="Cyt_c-like_dom_sf"/>
</dbReference>
<sequence>MMGRACLRALVLTGVVLHPASARAQSATDLATTTRGPATQLTPQPGSAGLPTPIDPASCSKSDGDWAERALIRSQVPQLGLPPMPHPDDNPPTAAKIELGRKLFFDRRLSINKTMSCAMCHVPEQAFTTWKLQSAVGVEGRSVKRNSPTLLNVGFLNPLFHDGRDETLETQFIAPLVARNEMANPSAGWVVSFLNRDSTYHARFQGAFGAPASLDRMGQALAAYQRSLLAGNAPFDRWHYGGEADALSPAQKRGFELFTGKADCAGCHPIGDDHALFTDQAFHDTGYGFLREEMRQNPPETTRVQLAPGVFVDVDFDRVASVSSKREADLGRYEITEDPADRWKFRTPGLRNVAMTGPYMHDGGFNTLREVLDFYNEGGPGHPEQSPLVYPLGLSDAELGDLEAFLESLTSPNLNCLAAEARSQPPDNH</sequence>
<keyword evidence="18" id="KW-1185">Reference proteome</keyword>
<evidence type="ECO:0000256" key="6">
    <source>
        <dbReference type="ARBA" id="ARBA00022729"/>
    </source>
</evidence>
<gene>
    <name evidence="17" type="ORF">SAMN05216236_14525</name>
</gene>
<evidence type="ECO:0000313" key="18">
    <source>
        <dbReference type="Proteomes" id="UP000182466"/>
    </source>
</evidence>
<evidence type="ECO:0000256" key="9">
    <source>
        <dbReference type="ARBA" id="ARBA00023002"/>
    </source>
</evidence>
<evidence type="ECO:0000256" key="3">
    <source>
        <dbReference type="ARBA" id="ARBA00022448"/>
    </source>
</evidence>
<dbReference type="FunFam" id="1.10.760.10:FF:000019">
    <property type="entry name" value="Di-heme cytochrome C peroxidase"/>
    <property type="match status" value="1"/>
</dbReference>
<dbReference type="GO" id="GO:0004130">
    <property type="term" value="F:cytochrome-c peroxidase activity"/>
    <property type="evidence" value="ECO:0007669"/>
    <property type="project" value="TreeGrafter"/>
</dbReference>
<dbReference type="PANTHER" id="PTHR30600">
    <property type="entry name" value="CYTOCHROME C PEROXIDASE-RELATED"/>
    <property type="match status" value="1"/>
</dbReference>
<reference evidence="17 18" key="1">
    <citation type="submission" date="2016-10" db="EMBL/GenBank/DDBJ databases">
        <authorList>
            <person name="de Groot N.N."/>
        </authorList>
    </citation>
    <scope>NUCLEOTIDE SEQUENCE [LARGE SCALE GENOMIC DNA]</scope>
    <source>
        <strain evidence="17 18">CGMCC 1.10959</strain>
    </source>
</reference>
<dbReference type="GO" id="GO:0046872">
    <property type="term" value="F:metal ion binding"/>
    <property type="evidence" value="ECO:0007669"/>
    <property type="project" value="UniProtKB-KW"/>
</dbReference>
<evidence type="ECO:0000256" key="2">
    <source>
        <dbReference type="ARBA" id="ARBA00004856"/>
    </source>
</evidence>
<dbReference type="GO" id="GO:0009055">
    <property type="term" value="F:electron transfer activity"/>
    <property type="evidence" value="ECO:0007669"/>
    <property type="project" value="InterPro"/>
</dbReference>
<evidence type="ECO:0000256" key="8">
    <source>
        <dbReference type="ARBA" id="ARBA00022982"/>
    </source>
</evidence>
<evidence type="ECO:0000313" key="17">
    <source>
        <dbReference type="EMBL" id="SFU19242.1"/>
    </source>
</evidence>
<dbReference type="GO" id="GO:0042597">
    <property type="term" value="C:periplasmic space"/>
    <property type="evidence" value="ECO:0007669"/>
    <property type="project" value="UniProtKB-SubCell"/>
</dbReference>
<dbReference type="RefSeq" id="WP_051372535.1">
    <property type="nucleotide sequence ID" value="NZ_FPAW01000045.1"/>
</dbReference>
<proteinExistence type="predicted"/>
<dbReference type="AlphaFoldDB" id="A0A1I7E5P8"/>
<dbReference type="EMBL" id="FPAW01000045">
    <property type="protein sequence ID" value="SFU19242.1"/>
    <property type="molecule type" value="Genomic_DNA"/>
</dbReference>
<organism evidence="17 18">
    <name type="scientific">Sedimentitalea nanhaiensis</name>
    <dbReference type="NCBI Taxonomy" id="999627"/>
    <lineage>
        <taxon>Bacteria</taxon>
        <taxon>Pseudomonadati</taxon>
        <taxon>Pseudomonadota</taxon>
        <taxon>Alphaproteobacteria</taxon>
        <taxon>Rhodobacterales</taxon>
        <taxon>Paracoccaceae</taxon>
        <taxon>Sedimentitalea</taxon>
    </lineage>
</organism>
<keyword evidence="3" id="KW-0813">Transport</keyword>
<keyword evidence="17" id="KW-0575">Peroxidase</keyword>
<evidence type="ECO:0000256" key="11">
    <source>
        <dbReference type="ARBA" id="ARBA00058991"/>
    </source>
</evidence>
<protein>
    <recommendedName>
        <fullName evidence="12">Methylamine utilization protein MauG</fullName>
    </recommendedName>
</protein>
<evidence type="ECO:0000256" key="1">
    <source>
        <dbReference type="ARBA" id="ARBA00004418"/>
    </source>
</evidence>
<keyword evidence="9" id="KW-0560">Oxidoreductase</keyword>
<evidence type="ECO:0000256" key="4">
    <source>
        <dbReference type="ARBA" id="ARBA00022617"/>
    </source>
</evidence>
<evidence type="ECO:0000256" key="14">
    <source>
        <dbReference type="SAM" id="MobiDB-lite"/>
    </source>
</evidence>
<dbReference type="InterPro" id="IPR009056">
    <property type="entry name" value="Cyt_c-like_dom"/>
</dbReference>
<dbReference type="PROSITE" id="PS51007">
    <property type="entry name" value="CYTC"/>
    <property type="match status" value="1"/>
</dbReference>
<dbReference type="Proteomes" id="UP000182466">
    <property type="component" value="Unassembled WGS sequence"/>
</dbReference>
<dbReference type="eggNOG" id="COG1858">
    <property type="taxonomic scope" value="Bacteria"/>
</dbReference>
<keyword evidence="7" id="KW-0574">Periplasm</keyword>
<comment type="pathway">
    <text evidence="2">One-carbon metabolism; methylamine degradation.</text>
</comment>
<dbReference type="PANTHER" id="PTHR30600:SF10">
    <property type="entry name" value="BLL6722 PROTEIN"/>
    <property type="match status" value="1"/>
</dbReference>
<accession>A0A1I7E5P8</accession>
<dbReference type="Pfam" id="PF03150">
    <property type="entry name" value="CCP_MauG"/>
    <property type="match status" value="1"/>
</dbReference>
<dbReference type="SUPFAM" id="SSF46626">
    <property type="entry name" value="Cytochrome c"/>
    <property type="match status" value="2"/>
</dbReference>
<dbReference type="GO" id="GO:0020037">
    <property type="term" value="F:heme binding"/>
    <property type="evidence" value="ECO:0007669"/>
    <property type="project" value="InterPro"/>
</dbReference>
<keyword evidence="10 13" id="KW-0408">Iron</keyword>
<keyword evidence="6 15" id="KW-0732">Signal</keyword>
<keyword evidence="4 13" id="KW-0349">Heme</keyword>
<evidence type="ECO:0000256" key="15">
    <source>
        <dbReference type="SAM" id="SignalP"/>
    </source>
</evidence>
<dbReference type="InterPro" id="IPR051395">
    <property type="entry name" value="Cytochrome_c_Peroxidase/MauG"/>
</dbReference>
<feature type="domain" description="Cytochrome c" evidence="16">
    <location>
        <begin position="249"/>
        <end position="410"/>
    </location>
</feature>
<dbReference type="InterPro" id="IPR004852">
    <property type="entry name" value="Di-haem_cyt_c_peroxidsae"/>
</dbReference>
<keyword evidence="5 13" id="KW-0479">Metal-binding</keyword>
<feature type="chain" id="PRO_5010275109" description="Methylamine utilization protein MauG" evidence="15">
    <location>
        <begin position="25"/>
        <end position="429"/>
    </location>
</feature>
<evidence type="ECO:0000256" key="7">
    <source>
        <dbReference type="ARBA" id="ARBA00022764"/>
    </source>
</evidence>
<comment type="function">
    <text evidence="11">Involved in methylamine metabolism. Essential for the maturation of the beta subunit of MADH, presumably via a step in the biosynthesis of tryptophan tryptophylquinone (TTQ), the cofactor of MADH.</text>
</comment>
<evidence type="ECO:0000259" key="16">
    <source>
        <dbReference type="PROSITE" id="PS51007"/>
    </source>
</evidence>
<feature type="signal peptide" evidence="15">
    <location>
        <begin position="1"/>
        <end position="24"/>
    </location>
</feature>
<feature type="compositionally biased region" description="Polar residues" evidence="14">
    <location>
        <begin position="23"/>
        <end position="45"/>
    </location>
</feature>
<dbReference type="Gene3D" id="1.10.760.10">
    <property type="entry name" value="Cytochrome c-like domain"/>
    <property type="match status" value="2"/>
</dbReference>